<dbReference type="EMBL" id="JADINA010000034">
    <property type="protein sequence ID" value="MBO8426765.1"/>
    <property type="molecule type" value="Genomic_DNA"/>
</dbReference>
<sequence length="329" mass="38646">MANSIERRGVHHVGEIAERNHWMFREQPTDDVGIDAHMELTDPTGKQRQLLALQIKSGASWFKEKKDGCVILRSMNQRQYNYWAMNSLPCIIVLYNPEDDICIWQKLTDQTIEKTKNGQGTGFVVRVPMNQIFLDERSQKKLLSFTNLPEHVRNYNFLLSQKRFMQIIKDGGEVKLHSEEWVNKSSGRGDTELIVNDGKSIQTYSYPYWFPYTPYTEVFPKLFPWANFSADGDFFEDQDEALWREYHCYYDKEDREWLIVGDTFEEFREKLDPMRSIDHSGEVAEYMMILSLNELGEAFLKVDEFVSRPQHYSEARPEGGSEDEEDKAE</sequence>
<dbReference type="Proteomes" id="UP000823634">
    <property type="component" value="Unassembled WGS sequence"/>
</dbReference>
<dbReference type="InterPro" id="IPR025375">
    <property type="entry name" value="DUF4365"/>
</dbReference>
<reference evidence="2" key="1">
    <citation type="submission" date="2020-10" db="EMBL/GenBank/DDBJ databases">
        <authorList>
            <person name="Gilroy R."/>
        </authorList>
    </citation>
    <scope>NUCLEOTIDE SEQUENCE</scope>
    <source>
        <strain evidence="2">17113</strain>
    </source>
</reference>
<proteinExistence type="predicted"/>
<feature type="domain" description="DUF4365" evidence="1">
    <location>
        <begin position="6"/>
        <end position="142"/>
    </location>
</feature>
<evidence type="ECO:0000259" key="1">
    <source>
        <dbReference type="Pfam" id="PF14280"/>
    </source>
</evidence>
<protein>
    <submittedName>
        <fullName evidence="2">DUF4365 domain-containing protein</fullName>
    </submittedName>
</protein>
<reference evidence="2" key="2">
    <citation type="journal article" date="2021" name="PeerJ">
        <title>Extensive microbial diversity within the chicken gut microbiome revealed by metagenomics and culture.</title>
        <authorList>
            <person name="Gilroy R."/>
            <person name="Ravi A."/>
            <person name="Getino M."/>
            <person name="Pursley I."/>
            <person name="Horton D.L."/>
            <person name="Alikhan N.F."/>
            <person name="Baker D."/>
            <person name="Gharbi K."/>
            <person name="Hall N."/>
            <person name="Watson M."/>
            <person name="Adriaenssens E.M."/>
            <person name="Foster-Nyarko E."/>
            <person name="Jarju S."/>
            <person name="Secka A."/>
            <person name="Antonio M."/>
            <person name="Oren A."/>
            <person name="Chaudhuri R.R."/>
            <person name="La Ragione R."/>
            <person name="Hildebrand F."/>
            <person name="Pallen M.J."/>
        </authorList>
    </citation>
    <scope>NUCLEOTIDE SEQUENCE</scope>
    <source>
        <strain evidence="2">17113</strain>
    </source>
</reference>
<accession>A0A9D9DGZ4</accession>
<dbReference type="AlphaFoldDB" id="A0A9D9DGZ4"/>
<dbReference type="Pfam" id="PF14280">
    <property type="entry name" value="DUF4365"/>
    <property type="match status" value="1"/>
</dbReference>
<comment type="caution">
    <text evidence="2">The sequence shown here is derived from an EMBL/GenBank/DDBJ whole genome shotgun (WGS) entry which is preliminary data.</text>
</comment>
<gene>
    <name evidence="2" type="ORF">IAC61_05595</name>
</gene>
<evidence type="ECO:0000313" key="3">
    <source>
        <dbReference type="Proteomes" id="UP000823634"/>
    </source>
</evidence>
<name>A0A9D9DGZ4_9FIRM</name>
<evidence type="ECO:0000313" key="2">
    <source>
        <dbReference type="EMBL" id="MBO8426765.1"/>
    </source>
</evidence>
<organism evidence="2 3">
    <name type="scientific">Candidatus Alloenteromonas pullistercoris</name>
    <dbReference type="NCBI Taxonomy" id="2840785"/>
    <lineage>
        <taxon>Bacteria</taxon>
        <taxon>Bacillati</taxon>
        <taxon>Bacillota</taxon>
        <taxon>Bacillota incertae sedis</taxon>
        <taxon>Candidatus Alloenteromonas</taxon>
    </lineage>
</organism>